<dbReference type="AlphaFoldDB" id="A0A328BBY5"/>
<keyword evidence="3" id="KW-1185">Reference proteome</keyword>
<accession>A0A328BBY5</accession>
<keyword evidence="1" id="KW-1133">Transmembrane helix</keyword>
<sequence>MTLDWGAILRDGGIVALGACAIIAGLMRANPRLFLRHFPEPLRSQAPPLAPGERRAGAAGGLALVGWVVGGMVLSTLGAEARGEAFAGLALHAFLVGMAFNLADWLVLDELWLGVARGRGLLPPEVAAAAPPLDHAKHVRDLLKGTAIFAVLGLAVAAGVALT</sequence>
<name>A0A328BBY5_9CAUL</name>
<gene>
    <name evidence="2" type="ORF">DJ019_13805</name>
</gene>
<evidence type="ECO:0000256" key="1">
    <source>
        <dbReference type="SAM" id="Phobius"/>
    </source>
</evidence>
<evidence type="ECO:0000313" key="3">
    <source>
        <dbReference type="Proteomes" id="UP000249524"/>
    </source>
</evidence>
<organism evidence="2 3">
    <name type="scientific">Phenylobacterium kunshanense</name>
    <dbReference type="NCBI Taxonomy" id="1445034"/>
    <lineage>
        <taxon>Bacteria</taxon>
        <taxon>Pseudomonadati</taxon>
        <taxon>Pseudomonadota</taxon>
        <taxon>Alphaproteobacteria</taxon>
        <taxon>Caulobacterales</taxon>
        <taxon>Caulobacteraceae</taxon>
        <taxon>Phenylobacterium</taxon>
    </lineage>
</organism>
<keyword evidence="1" id="KW-0472">Membrane</keyword>
<proteinExistence type="predicted"/>
<reference evidence="2 3" key="1">
    <citation type="submission" date="2018-05" db="EMBL/GenBank/DDBJ databases">
        <authorList>
            <person name="Lanie J.A."/>
            <person name="Ng W.-L."/>
            <person name="Kazmierczak K.M."/>
            <person name="Andrzejewski T.M."/>
            <person name="Davidsen T.M."/>
            <person name="Wayne K.J."/>
            <person name="Tettelin H."/>
            <person name="Glass J.I."/>
            <person name="Rusch D."/>
            <person name="Podicherti R."/>
            <person name="Tsui H.-C.T."/>
            <person name="Winkler M.E."/>
        </authorList>
    </citation>
    <scope>NUCLEOTIDE SEQUENCE [LARGE SCALE GENOMIC DNA]</scope>
    <source>
        <strain evidence="2 3">BUT-10</strain>
    </source>
</reference>
<protein>
    <submittedName>
        <fullName evidence="2">Uncharacterized protein</fullName>
    </submittedName>
</protein>
<comment type="caution">
    <text evidence="2">The sequence shown here is derived from an EMBL/GenBank/DDBJ whole genome shotgun (WGS) entry which is preliminary data.</text>
</comment>
<feature type="transmembrane region" description="Helical" evidence="1">
    <location>
        <begin position="85"/>
        <end position="108"/>
    </location>
</feature>
<dbReference type="Proteomes" id="UP000249524">
    <property type="component" value="Unassembled WGS sequence"/>
</dbReference>
<dbReference type="RefSeq" id="WP_111276636.1">
    <property type="nucleotide sequence ID" value="NZ_QFYS01000006.1"/>
</dbReference>
<dbReference type="EMBL" id="QFYS01000006">
    <property type="protein sequence ID" value="RAK64249.1"/>
    <property type="molecule type" value="Genomic_DNA"/>
</dbReference>
<feature type="transmembrane region" description="Helical" evidence="1">
    <location>
        <begin position="142"/>
        <end position="162"/>
    </location>
</feature>
<keyword evidence="1" id="KW-0812">Transmembrane</keyword>
<evidence type="ECO:0000313" key="2">
    <source>
        <dbReference type="EMBL" id="RAK64249.1"/>
    </source>
</evidence>
<feature type="transmembrane region" description="Helical" evidence="1">
    <location>
        <begin position="56"/>
        <end position="79"/>
    </location>
</feature>
<feature type="transmembrane region" description="Helical" evidence="1">
    <location>
        <begin position="12"/>
        <end position="35"/>
    </location>
</feature>